<gene>
    <name evidence="1" type="ORF">EUBDOL_00148</name>
</gene>
<dbReference type="Proteomes" id="UP000004090">
    <property type="component" value="Unassembled WGS sequence"/>
</dbReference>
<evidence type="ECO:0000313" key="1">
    <source>
        <dbReference type="EMBL" id="EDP12239.1"/>
    </source>
</evidence>
<organism evidence="1 2">
    <name type="scientific">Amedibacillus dolichus DSM 3991</name>
    <dbReference type="NCBI Taxonomy" id="428127"/>
    <lineage>
        <taxon>Bacteria</taxon>
        <taxon>Bacillati</taxon>
        <taxon>Bacillota</taxon>
        <taxon>Erysipelotrichia</taxon>
        <taxon>Erysipelotrichales</taxon>
        <taxon>Erysipelotrichaceae</taxon>
        <taxon>Amedibacillus</taxon>
    </lineage>
</organism>
<reference evidence="1 2" key="2">
    <citation type="submission" date="2007-09" db="EMBL/GenBank/DDBJ databases">
        <authorList>
            <person name="Fulton L."/>
            <person name="Clifton S."/>
            <person name="Fulton B."/>
            <person name="Xu J."/>
            <person name="Minx P."/>
            <person name="Pepin K.H."/>
            <person name="Johnson M."/>
            <person name="Thiruvilangam P."/>
            <person name="Bhonagiri V."/>
            <person name="Nash W.E."/>
            <person name="Mardis E.R."/>
            <person name="Wilson R.K."/>
        </authorList>
    </citation>
    <scope>NUCLEOTIDE SEQUENCE [LARGE SCALE GENOMIC DNA]</scope>
    <source>
        <strain evidence="1 2">DSM 3991</strain>
    </source>
</reference>
<evidence type="ECO:0000313" key="2">
    <source>
        <dbReference type="Proteomes" id="UP000004090"/>
    </source>
</evidence>
<comment type="caution">
    <text evidence="1">The sequence shown here is derived from an EMBL/GenBank/DDBJ whole genome shotgun (WGS) entry which is preliminary data.</text>
</comment>
<dbReference type="AlphaFoldDB" id="A8R815"/>
<accession>A8R815</accession>
<proteinExistence type="predicted"/>
<sequence length="51" mass="6171">MQYFDSFFNCMAIHSKLYLYLAMNDSNDCLSKAYMKNLEKEEKTILERYIC</sequence>
<dbReference type="HOGENOM" id="CLU_3098904_0_0_9"/>
<dbReference type="STRING" id="428127.EUBDOL_00148"/>
<protein>
    <submittedName>
        <fullName evidence="1">Uncharacterized protein</fullName>
    </submittedName>
</protein>
<name>A8R815_9FIRM</name>
<dbReference type="EMBL" id="ABAW02000010">
    <property type="protein sequence ID" value="EDP12239.1"/>
    <property type="molecule type" value="Genomic_DNA"/>
</dbReference>
<reference evidence="1 2" key="1">
    <citation type="submission" date="2007-09" db="EMBL/GenBank/DDBJ databases">
        <title>Draft genome sequence of Eubacterium dolichum (DSM 3991).</title>
        <authorList>
            <person name="Sudarsanam P."/>
            <person name="Ley R."/>
            <person name="Guruge J."/>
            <person name="Turnbaugh P.J."/>
            <person name="Mahowald M."/>
            <person name="Liep D."/>
            <person name="Gordon J."/>
        </authorList>
    </citation>
    <scope>NUCLEOTIDE SEQUENCE [LARGE SCALE GENOMIC DNA]</scope>
    <source>
        <strain evidence="1 2">DSM 3991</strain>
    </source>
</reference>